<dbReference type="InterPro" id="IPR036390">
    <property type="entry name" value="WH_DNA-bd_sf"/>
</dbReference>
<protein>
    <submittedName>
        <fullName evidence="7">LysR family transcriptional regulator</fullName>
    </submittedName>
</protein>
<keyword evidence="4" id="KW-0010">Activator</keyword>
<evidence type="ECO:0000256" key="3">
    <source>
        <dbReference type="ARBA" id="ARBA00023125"/>
    </source>
</evidence>
<dbReference type="Gene3D" id="3.40.190.290">
    <property type="match status" value="1"/>
</dbReference>
<evidence type="ECO:0000313" key="8">
    <source>
        <dbReference type="Proteomes" id="UP001601444"/>
    </source>
</evidence>
<gene>
    <name evidence="7" type="ORF">ACFYTF_23780</name>
</gene>
<dbReference type="InterPro" id="IPR036388">
    <property type="entry name" value="WH-like_DNA-bd_sf"/>
</dbReference>
<organism evidence="7 8">
    <name type="scientific">Nocardia thailandica</name>
    <dbReference type="NCBI Taxonomy" id="257275"/>
    <lineage>
        <taxon>Bacteria</taxon>
        <taxon>Bacillati</taxon>
        <taxon>Actinomycetota</taxon>
        <taxon>Actinomycetes</taxon>
        <taxon>Mycobacteriales</taxon>
        <taxon>Nocardiaceae</taxon>
        <taxon>Nocardia</taxon>
    </lineage>
</organism>
<dbReference type="PRINTS" id="PR00039">
    <property type="entry name" value="HTHLYSR"/>
</dbReference>
<comment type="caution">
    <text evidence="7">The sequence shown here is derived from an EMBL/GenBank/DDBJ whole genome shotgun (WGS) entry which is preliminary data.</text>
</comment>
<evidence type="ECO:0000256" key="4">
    <source>
        <dbReference type="ARBA" id="ARBA00023159"/>
    </source>
</evidence>
<name>A0ABW6PUJ0_9NOCA</name>
<evidence type="ECO:0000259" key="6">
    <source>
        <dbReference type="PROSITE" id="PS50931"/>
    </source>
</evidence>
<dbReference type="Proteomes" id="UP001601444">
    <property type="component" value="Unassembled WGS sequence"/>
</dbReference>
<dbReference type="CDD" id="cd05466">
    <property type="entry name" value="PBP2_LTTR_substrate"/>
    <property type="match status" value="1"/>
</dbReference>
<keyword evidence="3" id="KW-0238">DNA-binding</keyword>
<dbReference type="Pfam" id="PF03466">
    <property type="entry name" value="LysR_substrate"/>
    <property type="match status" value="1"/>
</dbReference>
<keyword evidence="8" id="KW-1185">Reference proteome</keyword>
<evidence type="ECO:0000256" key="2">
    <source>
        <dbReference type="ARBA" id="ARBA00023015"/>
    </source>
</evidence>
<dbReference type="PANTHER" id="PTHR30346">
    <property type="entry name" value="TRANSCRIPTIONAL DUAL REGULATOR HCAR-RELATED"/>
    <property type="match status" value="1"/>
</dbReference>
<sequence>MPTLRALECLVAVLDTGSVTEGAAALHMSQPALSHQLAALEREIGAPVVERLPRGVRATVVGRAIAEDARTALAAADRVVGRGRAVARGGGGELRLACAESLTATLLAPVLREHLRRVPLLRVSLTEAASADRLAELVDSGVADLAVGPRPTRWPGRSETVGAEEIRAVVPDRHPLADRADLSFADLADHPVVHYHRDNGLAGWLDAEAARHDVVLRPVVRTRQATTAARLAEAGLGVAIVPATALDPAFSSKPLRPRLFRNLVCLFGATGDPVVRDFADAVIGRGVPGGR</sequence>
<evidence type="ECO:0000256" key="5">
    <source>
        <dbReference type="ARBA" id="ARBA00023163"/>
    </source>
</evidence>
<dbReference type="SUPFAM" id="SSF53850">
    <property type="entry name" value="Periplasmic binding protein-like II"/>
    <property type="match status" value="1"/>
</dbReference>
<dbReference type="Pfam" id="PF00126">
    <property type="entry name" value="HTH_1"/>
    <property type="match status" value="1"/>
</dbReference>
<accession>A0ABW6PUJ0</accession>
<comment type="similarity">
    <text evidence="1">Belongs to the LysR transcriptional regulatory family.</text>
</comment>
<feature type="domain" description="HTH lysR-type" evidence="6">
    <location>
        <begin position="2"/>
        <end position="59"/>
    </location>
</feature>
<proteinExistence type="inferred from homology"/>
<dbReference type="RefSeq" id="WP_387702294.1">
    <property type="nucleotide sequence ID" value="NZ_JBIAMX010000016.1"/>
</dbReference>
<dbReference type="Gene3D" id="1.10.10.10">
    <property type="entry name" value="Winged helix-like DNA-binding domain superfamily/Winged helix DNA-binding domain"/>
    <property type="match status" value="1"/>
</dbReference>
<dbReference type="PROSITE" id="PS50931">
    <property type="entry name" value="HTH_LYSR"/>
    <property type="match status" value="1"/>
</dbReference>
<keyword evidence="5" id="KW-0804">Transcription</keyword>
<dbReference type="PANTHER" id="PTHR30346:SF0">
    <property type="entry name" value="HCA OPERON TRANSCRIPTIONAL ACTIVATOR HCAR"/>
    <property type="match status" value="1"/>
</dbReference>
<keyword evidence="2" id="KW-0805">Transcription regulation</keyword>
<dbReference type="InterPro" id="IPR000847">
    <property type="entry name" value="LysR_HTH_N"/>
</dbReference>
<dbReference type="SUPFAM" id="SSF46785">
    <property type="entry name" value="Winged helix' DNA-binding domain"/>
    <property type="match status" value="1"/>
</dbReference>
<evidence type="ECO:0000313" key="7">
    <source>
        <dbReference type="EMBL" id="MFF0545863.1"/>
    </source>
</evidence>
<evidence type="ECO:0000256" key="1">
    <source>
        <dbReference type="ARBA" id="ARBA00009437"/>
    </source>
</evidence>
<reference evidence="7 8" key="1">
    <citation type="submission" date="2024-10" db="EMBL/GenBank/DDBJ databases">
        <title>The Natural Products Discovery Center: Release of the First 8490 Sequenced Strains for Exploring Actinobacteria Biosynthetic Diversity.</title>
        <authorList>
            <person name="Kalkreuter E."/>
            <person name="Kautsar S.A."/>
            <person name="Yang D."/>
            <person name="Bader C.D."/>
            <person name="Teijaro C.N."/>
            <person name="Fluegel L."/>
            <person name="Davis C.M."/>
            <person name="Simpson J.R."/>
            <person name="Lauterbach L."/>
            <person name="Steele A.D."/>
            <person name="Gui C."/>
            <person name="Meng S."/>
            <person name="Li G."/>
            <person name="Viehrig K."/>
            <person name="Ye F."/>
            <person name="Su P."/>
            <person name="Kiefer A.F."/>
            <person name="Nichols A."/>
            <person name="Cepeda A.J."/>
            <person name="Yan W."/>
            <person name="Fan B."/>
            <person name="Jiang Y."/>
            <person name="Adhikari A."/>
            <person name="Zheng C.-J."/>
            <person name="Schuster L."/>
            <person name="Cowan T.M."/>
            <person name="Smanski M.J."/>
            <person name="Chevrette M.G."/>
            <person name="De Carvalho L.P.S."/>
            <person name="Shen B."/>
        </authorList>
    </citation>
    <scope>NUCLEOTIDE SEQUENCE [LARGE SCALE GENOMIC DNA]</scope>
    <source>
        <strain evidence="7 8">NPDC004045</strain>
    </source>
</reference>
<dbReference type="InterPro" id="IPR005119">
    <property type="entry name" value="LysR_subst-bd"/>
</dbReference>
<dbReference type="EMBL" id="JBIAMX010000016">
    <property type="protein sequence ID" value="MFF0545863.1"/>
    <property type="molecule type" value="Genomic_DNA"/>
</dbReference>